<accession>A0A6F8YEW8</accession>
<gene>
    <name evidence="1" type="ORF">Psuf_018040</name>
</gene>
<proteinExistence type="predicted"/>
<reference evidence="1 2" key="2">
    <citation type="submission" date="2020-03" db="EMBL/GenBank/DDBJ databases">
        <authorList>
            <person name="Ichikawa N."/>
            <person name="Kimura A."/>
            <person name="Kitahashi Y."/>
            <person name="Uohara A."/>
        </authorList>
    </citation>
    <scope>NUCLEOTIDE SEQUENCE [LARGE SCALE GENOMIC DNA]</scope>
    <source>
        <strain evidence="1 2">NBRC 105367</strain>
    </source>
</reference>
<name>A0A6F8YEW8_9ACTN</name>
<dbReference type="AlphaFoldDB" id="A0A6F8YEW8"/>
<reference evidence="1 2" key="1">
    <citation type="submission" date="2020-03" db="EMBL/GenBank/DDBJ databases">
        <title>Whole genome shotgun sequence of Phytohabitans suffuscus NBRC 105367.</title>
        <authorList>
            <person name="Komaki H."/>
            <person name="Tamura T."/>
        </authorList>
    </citation>
    <scope>NUCLEOTIDE SEQUENCE [LARGE SCALE GENOMIC DNA]</scope>
    <source>
        <strain evidence="1 2">NBRC 105367</strain>
    </source>
</reference>
<keyword evidence="2" id="KW-1185">Reference proteome</keyword>
<dbReference type="Proteomes" id="UP000503011">
    <property type="component" value="Chromosome"/>
</dbReference>
<evidence type="ECO:0000313" key="1">
    <source>
        <dbReference type="EMBL" id="BCB84491.1"/>
    </source>
</evidence>
<organism evidence="1 2">
    <name type="scientific">Phytohabitans suffuscus</name>
    <dbReference type="NCBI Taxonomy" id="624315"/>
    <lineage>
        <taxon>Bacteria</taxon>
        <taxon>Bacillati</taxon>
        <taxon>Actinomycetota</taxon>
        <taxon>Actinomycetes</taxon>
        <taxon>Micromonosporales</taxon>
        <taxon>Micromonosporaceae</taxon>
    </lineage>
</organism>
<dbReference type="EMBL" id="AP022871">
    <property type="protein sequence ID" value="BCB84491.1"/>
    <property type="molecule type" value="Genomic_DNA"/>
</dbReference>
<evidence type="ECO:0000313" key="2">
    <source>
        <dbReference type="Proteomes" id="UP000503011"/>
    </source>
</evidence>
<sequence>MGLPGVPVEVVEPGRAAPAVGPGGEVFLAGDEAARREHGDLFLGADEVAGPPGGRVAHLDHLAVLPEPLAVGLGAQVNGLVAQLGGAVADRGEDQVGLLAMERAATEDRL</sequence>
<protein>
    <submittedName>
        <fullName evidence="1">Uncharacterized protein</fullName>
    </submittedName>
</protein>
<dbReference type="KEGG" id="psuu:Psuf_018040"/>